<protein>
    <submittedName>
        <fullName evidence="2">Uncharacterized protein</fullName>
    </submittedName>
</protein>
<feature type="transmembrane region" description="Helical" evidence="1">
    <location>
        <begin position="72"/>
        <end position="89"/>
    </location>
</feature>
<evidence type="ECO:0000256" key="1">
    <source>
        <dbReference type="SAM" id="Phobius"/>
    </source>
</evidence>
<keyword evidence="1" id="KW-0472">Membrane</keyword>
<gene>
    <name evidence="2" type="ORF">DM02DRAFT_248598</name>
</gene>
<reference evidence="2 3" key="1">
    <citation type="journal article" date="2018" name="Sci. Rep.">
        <title>Comparative genomics provides insights into the lifestyle and reveals functional heterogeneity of dark septate endophytic fungi.</title>
        <authorList>
            <person name="Knapp D.G."/>
            <person name="Nemeth J.B."/>
            <person name="Barry K."/>
            <person name="Hainaut M."/>
            <person name="Henrissat B."/>
            <person name="Johnson J."/>
            <person name="Kuo A."/>
            <person name="Lim J.H.P."/>
            <person name="Lipzen A."/>
            <person name="Nolan M."/>
            <person name="Ohm R.A."/>
            <person name="Tamas L."/>
            <person name="Grigoriev I.V."/>
            <person name="Spatafora J.W."/>
            <person name="Nagy L.G."/>
            <person name="Kovacs G.M."/>
        </authorList>
    </citation>
    <scope>NUCLEOTIDE SEQUENCE [LARGE SCALE GENOMIC DNA]</scope>
    <source>
        <strain evidence="2 3">DSE2036</strain>
    </source>
</reference>
<sequence>MSAVKGEKTASSFQHQFRSMVKKAKALKTRVENSEKFTLVVLSGKRGATTTLKVITSPDATPWVRRLSNSRYRLIVVAVMAMLIYRMIVESSG</sequence>
<name>A0A2V1D7C7_9PLEO</name>
<dbReference type="AlphaFoldDB" id="A0A2V1D7C7"/>
<accession>A0A2V1D7C7</accession>
<organism evidence="2 3">
    <name type="scientific">Periconia macrospinosa</name>
    <dbReference type="NCBI Taxonomy" id="97972"/>
    <lineage>
        <taxon>Eukaryota</taxon>
        <taxon>Fungi</taxon>
        <taxon>Dikarya</taxon>
        <taxon>Ascomycota</taxon>
        <taxon>Pezizomycotina</taxon>
        <taxon>Dothideomycetes</taxon>
        <taxon>Pleosporomycetidae</taxon>
        <taxon>Pleosporales</taxon>
        <taxon>Massarineae</taxon>
        <taxon>Periconiaceae</taxon>
        <taxon>Periconia</taxon>
    </lineage>
</organism>
<dbReference type="OrthoDB" id="3938057at2759"/>
<keyword evidence="3" id="KW-1185">Reference proteome</keyword>
<evidence type="ECO:0000313" key="2">
    <source>
        <dbReference type="EMBL" id="PVH93154.1"/>
    </source>
</evidence>
<keyword evidence="1" id="KW-0812">Transmembrane</keyword>
<dbReference type="Proteomes" id="UP000244855">
    <property type="component" value="Unassembled WGS sequence"/>
</dbReference>
<keyword evidence="1" id="KW-1133">Transmembrane helix</keyword>
<dbReference type="EMBL" id="KZ805611">
    <property type="protein sequence ID" value="PVH93154.1"/>
    <property type="molecule type" value="Genomic_DNA"/>
</dbReference>
<proteinExistence type="predicted"/>
<evidence type="ECO:0000313" key="3">
    <source>
        <dbReference type="Proteomes" id="UP000244855"/>
    </source>
</evidence>